<evidence type="ECO:0000256" key="1">
    <source>
        <dbReference type="SAM" id="MobiDB-lite"/>
    </source>
</evidence>
<accession>A0A8H4RTK2</accession>
<dbReference type="AlphaFoldDB" id="A0A8H4RTK2"/>
<sequence length="215" mass="24872">MVNLWRGKESGDFGERVIDGELGNLFEFEAQDSVSPNSFPNMLINFDIFYDDERYFFRATKTADLDSNDQEKTNNLEQEWKALHDANPNVKYKLEYPPIKEEELEERVSGDAGETSPVPLQQKEKGGTRSALVVYISDPPPKLPKQPGWDIFGQYQLKWTNRQDPVKATDYCFELHHRTFNPHQLFATFEFDNLKGVMRLCPGRNLPPDQTSYCP</sequence>
<reference evidence="2 3" key="1">
    <citation type="submission" date="2020-03" db="EMBL/GenBank/DDBJ databases">
        <title>Draft Genome Sequence of Cudoniella acicularis.</title>
        <authorList>
            <person name="Buettner E."/>
            <person name="Kellner H."/>
        </authorList>
    </citation>
    <scope>NUCLEOTIDE SEQUENCE [LARGE SCALE GENOMIC DNA]</scope>
    <source>
        <strain evidence="2 3">DSM 108380</strain>
    </source>
</reference>
<gene>
    <name evidence="2" type="ORF">G7Y89_g2935</name>
</gene>
<feature type="region of interest" description="Disordered" evidence="1">
    <location>
        <begin position="103"/>
        <end position="124"/>
    </location>
</feature>
<dbReference type="OrthoDB" id="3545182at2759"/>
<dbReference type="Proteomes" id="UP000566819">
    <property type="component" value="Unassembled WGS sequence"/>
</dbReference>
<protein>
    <submittedName>
        <fullName evidence="2">Uncharacterized protein</fullName>
    </submittedName>
</protein>
<dbReference type="EMBL" id="JAAMPI010000137">
    <property type="protein sequence ID" value="KAF4635176.1"/>
    <property type="molecule type" value="Genomic_DNA"/>
</dbReference>
<comment type="caution">
    <text evidence="2">The sequence shown here is derived from an EMBL/GenBank/DDBJ whole genome shotgun (WGS) entry which is preliminary data.</text>
</comment>
<name>A0A8H4RTK2_9HELO</name>
<proteinExistence type="predicted"/>
<organism evidence="2 3">
    <name type="scientific">Cudoniella acicularis</name>
    <dbReference type="NCBI Taxonomy" id="354080"/>
    <lineage>
        <taxon>Eukaryota</taxon>
        <taxon>Fungi</taxon>
        <taxon>Dikarya</taxon>
        <taxon>Ascomycota</taxon>
        <taxon>Pezizomycotina</taxon>
        <taxon>Leotiomycetes</taxon>
        <taxon>Helotiales</taxon>
        <taxon>Tricladiaceae</taxon>
        <taxon>Cudoniella</taxon>
    </lineage>
</organism>
<keyword evidence="3" id="KW-1185">Reference proteome</keyword>
<evidence type="ECO:0000313" key="3">
    <source>
        <dbReference type="Proteomes" id="UP000566819"/>
    </source>
</evidence>
<evidence type="ECO:0000313" key="2">
    <source>
        <dbReference type="EMBL" id="KAF4635176.1"/>
    </source>
</evidence>